<proteinExistence type="predicted"/>
<accession>A0A0F9MEE3</accession>
<name>A0A0F9MEE3_9ZZZZ</name>
<comment type="caution">
    <text evidence="1">The sequence shown here is derived from an EMBL/GenBank/DDBJ whole genome shotgun (WGS) entry which is preliminary data.</text>
</comment>
<protein>
    <submittedName>
        <fullName evidence="1">Uncharacterized protein</fullName>
    </submittedName>
</protein>
<dbReference type="AlphaFoldDB" id="A0A0F9MEE3"/>
<gene>
    <name evidence="1" type="ORF">LCGC14_1099710</name>
</gene>
<dbReference type="EMBL" id="LAZR01004944">
    <property type="protein sequence ID" value="KKN04214.1"/>
    <property type="molecule type" value="Genomic_DNA"/>
</dbReference>
<reference evidence="1" key="1">
    <citation type="journal article" date="2015" name="Nature">
        <title>Complex archaea that bridge the gap between prokaryotes and eukaryotes.</title>
        <authorList>
            <person name="Spang A."/>
            <person name="Saw J.H."/>
            <person name="Jorgensen S.L."/>
            <person name="Zaremba-Niedzwiedzka K."/>
            <person name="Martijn J."/>
            <person name="Lind A.E."/>
            <person name="van Eijk R."/>
            <person name="Schleper C."/>
            <person name="Guy L."/>
            <person name="Ettema T.J."/>
        </authorList>
    </citation>
    <scope>NUCLEOTIDE SEQUENCE</scope>
</reference>
<evidence type="ECO:0000313" key="1">
    <source>
        <dbReference type="EMBL" id="KKN04214.1"/>
    </source>
</evidence>
<sequence length="50" mass="5525">MPVADTKKVQTMINVAAQQLEIIRTADTVDEIIQSSARATPRSSRSPRSR</sequence>
<organism evidence="1">
    <name type="scientific">marine sediment metagenome</name>
    <dbReference type="NCBI Taxonomy" id="412755"/>
    <lineage>
        <taxon>unclassified sequences</taxon>
        <taxon>metagenomes</taxon>
        <taxon>ecological metagenomes</taxon>
    </lineage>
</organism>